<gene>
    <name evidence="3" type="ORF">R3P38DRAFT_3287139</name>
</gene>
<dbReference type="Proteomes" id="UP001362999">
    <property type="component" value="Unassembled WGS sequence"/>
</dbReference>
<comment type="caution">
    <text evidence="3">The sequence shown here is derived from an EMBL/GenBank/DDBJ whole genome shotgun (WGS) entry which is preliminary data.</text>
</comment>
<keyword evidence="2" id="KW-0812">Transmembrane</keyword>
<evidence type="ECO:0000256" key="2">
    <source>
        <dbReference type="SAM" id="Phobius"/>
    </source>
</evidence>
<evidence type="ECO:0000313" key="3">
    <source>
        <dbReference type="EMBL" id="KAK6996832.1"/>
    </source>
</evidence>
<dbReference type="AlphaFoldDB" id="A0AAW0A0G1"/>
<keyword evidence="2" id="KW-1133">Transmembrane helix</keyword>
<protein>
    <submittedName>
        <fullName evidence="3">Uncharacterized protein</fullName>
    </submittedName>
</protein>
<feature type="compositionally biased region" description="Low complexity" evidence="1">
    <location>
        <begin position="81"/>
        <end position="102"/>
    </location>
</feature>
<evidence type="ECO:0000313" key="4">
    <source>
        <dbReference type="Proteomes" id="UP001362999"/>
    </source>
</evidence>
<keyword evidence="2" id="KW-0472">Membrane</keyword>
<accession>A0AAW0A0G1</accession>
<dbReference type="EMBL" id="JAWWNJ010000095">
    <property type="protein sequence ID" value="KAK6996832.1"/>
    <property type="molecule type" value="Genomic_DNA"/>
</dbReference>
<organism evidence="3 4">
    <name type="scientific">Favolaschia claudopus</name>
    <dbReference type="NCBI Taxonomy" id="2862362"/>
    <lineage>
        <taxon>Eukaryota</taxon>
        <taxon>Fungi</taxon>
        <taxon>Dikarya</taxon>
        <taxon>Basidiomycota</taxon>
        <taxon>Agaricomycotina</taxon>
        <taxon>Agaricomycetes</taxon>
        <taxon>Agaricomycetidae</taxon>
        <taxon>Agaricales</taxon>
        <taxon>Marasmiineae</taxon>
        <taxon>Mycenaceae</taxon>
        <taxon>Favolaschia</taxon>
    </lineage>
</organism>
<evidence type="ECO:0000256" key="1">
    <source>
        <dbReference type="SAM" id="MobiDB-lite"/>
    </source>
</evidence>
<keyword evidence="4" id="KW-1185">Reference proteome</keyword>
<reference evidence="3 4" key="1">
    <citation type="journal article" date="2024" name="J Genomics">
        <title>Draft genome sequencing and assembly of Favolaschia claudopus CIRM-BRFM 2984 isolated from oak limbs.</title>
        <authorList>
            <person name="Navarro D."/>
            <person name="Drula E."/>
            <person name="Chaduli D."/>
            <person name="Cazenave R."/>
            <person name="Ahrendt S."/>
            <person name="Wang J."/>
            <person name="Lipzen A."/>
            <person name="Daum C."/>
            <person name="Barry K."/>
            <person name="Grigoriev I.V."/>
            <person name="Favel A."/>
            <person name="Rosso M.N."/>
            <person name="Martin F."/>
        </authorList>
    </citation>
    <scope>NUCLEOTIDE SEQUENCE [LARGE SCALE GENOMIC DNA]</scope>
    <source>
        <strain evidence="3 4">CIRM-BRFM 2984</strain>
    </source>
</reference>
<proteinExistence type="predicted"/>
<name>A0AAW0A0G1_9AGAR</name>
<sequence>MPSFLSPTSSSLLNRGSTGEIGEAAAETATNFGKVPMAVTIISVMLVLLMIVAAMHKYNKKHPWKGSDVTEAKDLAENDPDSSSNSEPSSQPAPPTSAQVAADSKRGTSASETIINPEASQKPDKTEQKLRWFIGFEK</sequence>
<feature type="transmembrane region" description="Helical" evidence="2">
    <location>
        <begin position="35"/>
        <end position="55"/>
    </location>
</feature>
<feature type="region of interest" description="Disordered" evidence="1">
    <location>
        <begin position="62"/>
        <end position="127"/>
    </location>
</feature>